<comment type="caution">
    <text evidence="2">The sequence shown here is derived from an EMBL/GenBank/DDBJ whole genome shotgun (WGS) entry which is preliminary data.</text>
</comment>
<dbReference type="InterPro" id="IPR000182">
    <property type="entry name" value="GNAT_dom"/>
</dbReference>
<reference evidence="2" key="2">
    <citation type="submission" date="2020-09" db="EMBL/GenBank/DDBJ databases">
        <authorList>
            <person name="Sun Q."/>
            <person name="Zhou Y."/>
        </authorList>
    </citation>
    <scope>NUCLEOTIDE SEQUENCE</scope>
    <source>
        <strain evidence="2">CGMCC 1.12153</strain>
    </source>
</reference>
<evidence type="ECO:0000313" key="2">
    <source>
        <dbReference type="EMBL" id="GGF27819.1"/>
    </source>
</evidence>
<dbReference type="RefSeq" id="WP_188378181.1">
    <property type="nucleotide sequence ID" value="NZ_BMEL01000003.1"/>
</dbReference>
<dbReference type="InterPro" id="IPR022525">
    <property type="entry name" value="GNAT_AblB"/>
</dbReference>
<dbReference type="Proteomes" id="UP000660110">
    <property type="component" value="Unassembled WGS sequence"/>
</dbReference>
<proteinExistence type="predicted"/>
<dbReference type="NCBIfam" id="TIGR03827">
    <property type="entry name" value="GNAT_ablB"/>
    <property type="match status" value="1"/>
</dbReference>
<evidence type="ECO:0000259" key="1">
    <source>
        <dbReference type="PROSITE" id="PS51186"/>
    </source>
</evidence>
<keyword evidence="3" id="KW-1185">Reference proteome</keyword>
<sequence>MQTKNISALTLFGKGLNIETISRRIKVYDLPEDVPGFMRKLTRIAAKVDCDKLIFYVKPATGEEAAVKNLAFQYEGKIEGFFRGEDTKIYAKYLNPARNKPDQGNVITRVQKRNAISQRRKESLSDDYTIKWAEEVDSEEMAELYNSVFSKYPTPIHDPSYIVKLMRSNVYFSLIYEGDLLVSACSADVLPKYDAAEFTDCATLPSQRGKRLLSYQFSRLEERMKKLGIRTMFSYTRATSMGMNIINAQQGFTYGGCMIQNSYIGTGLEDMNIWYKSL</sequence>
<dbReference type="GO" id="GO:0008080">
    <property type="term" value="F:N-acetyltransferase activity"/>
    <property type="evidence" value="ECO:0007669"/>
    <property type="project" value="InterPro"/>
</dbReference>
<gene>
    <name evidence="2" type="ORF">GCM10010954_28660</name>
</gene>
<reference evidence="2" key="1">
    <citation type="journal article" date="2014" name="Int. J. Syst. Evol. Microbiol.">
        <title>Complete genome sequence of Corynebacterium casei LMG S-19264T (=DSM 44701T), isolated from a smear-ripened cheese.</title>
        <authorList>
            <consortium name="US DOE Joint Genome Institute (JGI-PGF)"/>
            <person name="Walter F."/>
            <person name="Albersmeier A."/>
            <person name="Kalinowski J."/>
            <person name="Ruckert C."/>
        </authorList>
    </citation>
    <scope>NUCLEOTIDE SEQUENCE</scope>
    <source>
        <strain evidence="2">CGMCC 1.12153</strain>
    </source>
</reference>
<dbReference type="PROSITE" id="PS51186">
    <property type="entry name" value="GNAT"/>
    <property type="match status" value="1"/>
</dbReference>
<feature type="domain" description="N-acetyltransferase" evidence="1">
    <location>
        <begin position="128"/>
        <end position="278"/>
    </location>
</feature>
<name>A0A917B7I2_HALAA</name>
<dbReference type="AlphaFoldDB" id="A0A917B7I2"/>
<dbReference type="InterPro" id="IPR016181">
    <property type="entry name" value="Acyl_CoA_acyltransferase"/>
</dbReference>
<protein>
    <submittedName>
        <fullName evidence="2">Beta-lysine N-acetyltransferase</fullName>
    </submittedName>
</protein>
<dbReference type="EMBL" id="BMEL01000003">
    <property type="protein sequence ID" value="GGF27819.1"/>
    <property type="molecule type" value="Genomic_DNA"/>
</dbReference>
<accession>A0A917B7I2</accession>
<organism evidence="2 3">
    <name type="scientific">Halobacillus andaensis</name>
    <dbReference type="NCBI Taxonomy" id="1176239"/>
    <lineage>
        <taxon>Bacteria</taxon>
        <taxon>Bacillati</taxon>
        <taxon>Bacillota</taxon>
        <taxon>Bacilli</taxon>
        <taxon>Bacillales</taxon>
        <taxon>Bacillaceae</taxon>
        <taxon>Halobacillus</taxon>
    </lineage>
</organism>
<dbReference type="SUPFAM" id="SSF55729">
    <property type="entry name" value="Acyl-CoA N-acyltransferases (Nat)"/>
    <property type="match status" value="1"/>
</dbReference>
<dbReference type="Gene3D" id="3.40.630.30">
    <property type="match status" value="1"/>
</dbReference>
<evidence type="ECO:0000313" key="3">
    <source>
        <dbReference type="Proteomes" id="UP000660110"/>
    </source>
</evidence>